<keyword evidence="3" id="KW-0464">Manganese</keyword>
<dbReference type="CDD" id="cd01092">
    <property type="entry name" value="APP-like"/>
    <property type="match status" value="1"/>
</dbReference>
<evidence type="ECO:0008006" key="8">
    <source>
        <dbReference type="Google" id="ProtNLM"/>
    </source>
</evidence>
<accession>D0BKW8</accession>
<feature type="domain" description="Creatinase N-terminal" evidence="5">
    <location>
        <begin position="12"/>
        <end position="140"/>
    </location>
</feature>
<comment type="caution">
    <text evidence="6">The sequence shown here is derived from an EMBL/GenBank/DDBJ whole genome shotgun (WGS) entry which is preliminary data.</text>
</comment>
<name>D0BKW8_9LACT</name>
<dbReference type="STRING" id="626369.HMPREF0446_00603"/>
<dbReference type="Gene3D" id="3.90.230.10">
    <property type="entry name" value="Creatinase/methionine aminopeptidase superfamily"/>
    <property type="match status" value="1"/>
</dbReference>
<dbReference type="Pfam" id="PF00557">
    <property type="entry name" value="Peptidase_M24"/>
    <property type="match status" value="1"/>
</dbReference>
<protein>
    <recommendedName>
        <fullName evidence="8">Xaa-Pro dipeptidase</fullName>
    </recommendedName>
</protein>
<dbReference type="InterPro" id="IPR050659">
    <property type="entry name" value="Peptidase_M24B"/>
</dbReference>
<dbReference type="HOGENOM" id="CLU_017266_4_1_9"/>
<keyword evidence="7" id="KW-1185">Reference proteome</keyword>
<evidence type="ECO:0000259" key="4">
    <source>
        <dbReference type="Pfam" id="PF00557"/>
    </source>
</evidence>
<evidence type="ECO:0000256" key="1">
    <source>
        <dbReference type="ARBA" id="ARBA00001936"/>
    </source>
</evidence>
<evidence type="ECO:0000259" key="5">
    <source>
        <dbReference type="Pfam" id="PF01321"/>
    </source>
</evidence>
<dbReference type="AlphaFoldDB" id="D0BKW8"/>
<dbReference type="PANTHER" id="PTHR46112:SF10">
    <property type="entry name" value="DIPEPTIDASE YKVY-RELATED"/>
    <property type="match status" value="1"/>
</dbReference>
<dbReference type="Pfam" id="PF01321">
    <property type="entry name" value="Creatinase_N"/>
    <property type="match status" value="1"/>
</dbReference>
<comment type="cofactor">
    <cofactor evidence="1">
        <name>Mn(2+)</name>
        <dbReference type="ChEBI" id="CHEBI:29035"/>
    </cofactor>
</comment>
<gene>
    <name evidence="6" type="ORF">HMPREF0446_00603</name>
</gene>
<dbReference type="PANTHER" id="PTHR46112">
    <property type="entry name" value="AMINOPEPTIDASE"/>
    <property type="match status" value="1"/>
</dbReference>
<feature type="domain" description="Peptidase M24" evidence="4">
    <location>
        <begin position="149"/>
        <end position="354"/>
    </location>
</feature>
<dbReference type="InterPro" id="IPR029149">
    <property type="entry name" value="Creatin/AminoP/Spt16_N"/>
</dbReference>
<proteinExistence type="inferred from homology"/>
<dbReference type="RefSeq" id="WP_006702877.1">
    <property type="nucleotide sequence ID" value="NZ_KI391971.1"/>
</dbReference>
<dbReference type="EMBL" id="ACRF02000013">
    <property type="protein sequence ID" value="EEW93721.1"/>
    <property type="molecule type" value="Genomic_DNA"/>
</dbReference>
<dbReference type="InterPro" id="IPR000587">
    <property type="entry name" value="Creatinase_N"/>
</dbReference>
<dbReference type="SUPFAM" id="SSF55920">
    <property type="entry name" value="Creatinase/aminopeptidase"/>
    <property type="match status" value="1"/>
</dbReference>
<dbReference type="MEROPS" id="M24.006"/>
<evidence type="ECO:0000256" key="2">
    <source>
        <dbReference type="ARBA" id="ARBA00008766"/>
    </source>
</evidence>
<dbReference type="Proteomes" id="UP000002939">
    <property type="component" value="Unassembled WGS sequence"/>
</dbReference>
<reference evidence="6" key="1">
    <citation type="submission" date="2009-09" db="EMBL/GenBank/DDBJ databases">
        <authorList>
            <consortium name="The Broad Institute Genome Sequencing Platform"/>
            <person name="Ward D."/>
            <person name="Feldgarden M."/>
            <person name="Earl A."/>
            <person name="Young S.K."/>
            <person name="Zeng Q."/>
            <person name="Koehrsen M."/>
            <person name="Alvarado L."/>
            <person name="Berlin A."/>
            <person name="Bochicchio J."/>
            <person name="Borenstein D."/>
            <person name="Chapman S.B."/>
            <person name="Chen Z."/>
            <person name="Engels R."/>
            <person name="Freedman E."/>
            <person name="Gellesch M."/>
            <person name="Goldberg J."/>
            <person name="Griggs A."/>
            <person name="Gujja S."/>
            <person name="Heilman E."/>
            <person name="Heiman D."/>
            <person name="Hepburn T."/>
            <person name="Howarth C."/>
            <person name="Jen D."/>
            <person name="Larson L."/>
            <person name="Lewis B."/>
            <person name="Mehta T."/>
            <person name="Park D."/>
            <person name="Pearson M."/>
            <person name="Roberts A."/>
            <person name="Saif S."/>
            <person name="Shea T."/>
            <person name="Shenoy N."/>
            <person name="Sisk P."/>
            <person name="Stolte C."/>
            <person name="Sykes S."/>
            <person name="Thomson T."/>
            <person name="Walk T."/>
            <person name="White J."/>
            <person name="Yandava C."/>
            <person name="Sibley C.D."/>
            <person name="Field T.R."/>
            <person name="Grinwis M."/>
            <person name="Eshaghurshan C.S."/>
            <person name="Surette M.G."/>
            <person name="Haas B."/>
            <person name="Nusbaum C."/>
            <person name="Birren B."/>
        </authorList>
    </citation>
    <scope>NUCLEOTIDE SEQUENCE [LARGE SCALE GENOMIC DNA]</scope>
    <source>
        <strain evidence="6">ATCC 700633</strain>
    </source>
</reference>
<comment type="similarity">
    <text evidence="2">Belongs to the peptidase M24B family.</text>
</comment>
<reference evidence="6" key="2">
    <citation type="submission" date="2011-10" db="EMBL/GenBank/DDBJ databases">
        <title>The Genome Sequence of Granulicatella elegans ATCC 700633.</title>
        <authorList>
            <consortium name="The Broad Institute Genome Sequencing Platform"/>
            <consortium name="The Broad Institute Genome Sequencing Center for Infectious Disease"/>
            <person name="Earl A."/>
            <person name="Ward D."/>
            <person name="Feldgarden M."/>
            <person name="Gevers D."/>
            <person name="Sibley C.D."/>
            <person name="Field T.R."/>
            <person name="Grinwis M."/>
            <person name="Eshaghurshan C.S."/>
            <person name="Surette M.G."/>
            <person name="Young S.K."/>
            <person name="Zeng Q."/>
            <person name="Gargeya S."/>
            <person name="Fitzgerald M."/>
            <person name="Haas B."/>
            <person name="Abouelleil A."/>
            <person name="Alvarado L."/>
            <person name="Arachchi H.M."/>
            <person name="Berlin A."/>
            <person name="Brown A."/>
            <person name="Chapman S.B."/>
            <person name="Chen Z."/>
            <person name="Dunbar C."/>
            <person name="Freedman E."/>
            <person name="Gearin G."/>
            <person name="Goldberg J."/>
            <person name="Griggs A."/>
            <person name="Gujja S."/>
            <person name="Heiman D."/>
            <person name="Howarth C."/>
            <person name="Larson L."/>
            <person name="Lui A."/>
            <person name="MacDonald P.J.P."/>
            <person name="Montmayeur A."/>
            <person name="Murphy C."/>
            <person name="Neiman D."/>
            <person name="Pearson M."/>
            <person name="Priest M."/>
            <person name="Roberts A."/>
            <person name="Saif S."/>
            <person name="Shea T."/>
            <person name="Shenoy N."/>
            <person name="Sisk P."/>
            <person name="Stolte C."/>
            <person name="Sykes S."/>
            <person name="Wortman J."/>
            <person name="Nusbaum C."/>
            <person name="Birren B."/>
        </authorList>
    </citation>
    <scope>NUCLEOTIDE SEQUENCE [LARGE SCALE GENOMIC DNA]</scope>
    <source>
        <strain evidence="6">ATCC 700633</strain>
    </source>
</reference>
<dbReference type="InterPro" id="IPR000994">
    <property type="entry name" value="Pept_M24"/>
</dbReference>
<dbReference type="Gene3D" id="3.40.350.10">
    <property type="entry name" value="Creatinase/prolidase N-terminal domain"/>
    <property type="match status" value="1"/>
</dbReference>
<dbReference type="SUPFAM" id="SSF53092">
    <property type="entry name" value="Creatinase/prolidase N-terminal domain"/>
    <property type="match status" value="1"/>
</dbReference>
<evidence type="ECO:0000313" key="6">
    <source>
        <dbReference type="EMBL" id="EEW93721.1"/>
    </source>
</evidence>
<organism evidence="6 7">
    <name type="scientific">Granulicatella elegans ATCC 700633</name>
    <dbReference type="NCBI Taxonomy" id="626369"/>
    <lineage>
        <taxon>Bacteria</taxon>
        <taxon>Bacillati</taxon>
        <taxon>Bacillota</taxon>
        <taxon>Bacilli</taxon>
        <taxon>Lactobacillales</taxon>
        <taxon>Carnobacteriaceae</taxon>
        <taxon>Granulicatella</taxon>
    </lineage>
</organism>
<dbReference type="InterPro" id="IPR036005">
    <property type="entry name" value="Creatinase/aminopeptidase-like"/>
</dbReference>
<evidence type="ECO:0000256" key="3">
    <source>
        <dbReference type="ARBA" id="ARBA00023211"/>
    </source>
</evidence>
<sequence>MSNKQTYIHFTNVLQQLNCDIAFIQDPTTISLLTHYTTDPHERVLAMVVSANHTPLLFVPALEKNMAKAAEPTYTVVSYQDHENPWEILTSAIQQQFDLPTKWSVEKNFITLHTVENLKKENSKIQWTDDLTPIINDLRLRKDADAIQKLKDSGTYADKAVEIGIQSLTEGITELEVVAKIEYEMKKLGITSMSFDTMVLFGDHAADPHGVPGDRKLRKNEWVLFDLGTMHNGYASDMTRTIFFGEENAKDVRHQEIFNIVKTAHDLAIQSVKPGMKASEIDAIARDYITEKGYGEYFIHRLGHGIGQSCHEFPSIMEGNDMILEEGMCFSVEPGVYIAKDYGVRVEDCLVVTKDGCELFTHFPQEVTKN</sequence>
<evidence type="ECO:0000313" key="7">
    <source>
        <dbReference type="Proteomes" id="UP000002939"/>
    </source>
</evidence>
<dbReference type="OrthoDB" id="9806388at2"/>
<dbReference type="eggNOG" id="COG0006">
    <property type="taxonomic scope" value="Bacteria"/>
</dbReference>